<comment type="caution">
    <text evidence="1">The sequence shown here is derived from an EMBL/GenBank/DDBJ whole genome shotgun (WGS) entry which is preliminary data.</text>
</comment>
<dbReference type="Proteomes" id="UP001516400">
    <property type="component" value="Unassembled WGS sequence"/>
</dbReference>
<name>A0ABD2P158_9CUCU</name>
<reference evidence="1 2" key="1">
    <citation type="journal article" date="2021" name="BMC Biol.">
        <title>Horizontally acquired antibacterial genes associated with adaptive radiation of ladybird beetles.</title>
        <authorList>
            <person name="Li H.S."/>
            <person name="Tang X.F."/>
            <person name="Huang Y.H."/>
            <person name="Xu Z.Y."/>
            <person name="Chen M.L."/>
            <person name="Du X.Y."/>
            <person name="Qiu B.Y."/>
            <person name="Chen P.T."/>
            <person name="Zhang W."/>
            <person name="Slipinski A."/>
            <person name="Escalona H.E."/>
            <person name="Waterhouse R.M."/>
            <person name="Zwick A."/>
            <person name="Pang H."/>
        </authorList>
    </citation>
    <scope>NUCLEOTIDE SEQUENCE [LARGE SCALE GENOMIC DNA]</scope>
    <source>
        <strain evidence="1">SYSU2018</strain>
    </source>
</reference>
<protein>
    <recommendedName>
        <fullName evidence="3">Endonuclease/exonuclease/phosphatase domain-containing protein</fullName>
    </recommendedName>
</protein>
<proteinExistence type="predicted"/>
<organism evidence="1 2">
    <name type="scientific">Cryptolaemus montrouzieri</name>
    <dbReference type="NCBI Taxonomy" id="559131"/>
    <lineage>
        <taxon>Eukaryota</taxon>
        <taxon>Metazoa</taxon>
        <taxon>Ecdysozoa</taxon>
        <taxon>Arthropoda</taxon>
        <taxon>Hexapoda</taxon>
        <taxon>Insecta</taxon>
        <taxon>Pterygota</taxon>
        <taxon>Neoptera</taxon>
        <taxon>Endopterygota</taxon>
        <taxon>Coleoptera</taxon>
        <taxon>Polyphaga</taxon>
        <taxon>Cucujiformia</taxon>
        <taxon>Coccinelloidea</taxon>
        <taxon>Coccinellidae</taxon>
        <taxon>Scymninae</taxon>
        <taxon>Scymnini</taxon>
        <taxon>Cryptolaemus</taxon>
    </lineage>
</organism>
<sequence length="59" mass="6700">IYRRPSGNTEIFLYNLGCVLERVANYTEYKAAICGDFNIRSEVSSRSRSLLLDLMGCYG</sequence>
<keyword evidence="2" id="KW-1185">Reference proteome</keyword>
<dbReference type="EMBL" id="JABFTP020000165">
    <property type="protein sequence ID" value="KAL3284692.1"/>
    <property type="molecule type" value="Genomic_DNA"/>
</dbReference>
<accession>A0ABD2P158</accession>
<gene>
    <name evidence="1" type="ORF">HHI36_018841</name>
</gene>
<dbReference type="AlphaFoldDB" id="A0ABD2P158"/>
<feature type="non-terminal residue" evidence="1">
    <location>
        <position position="1"/>
    </location>
</feature>
<evidence type="ECO:0000313" key="1">
    <source>
        <dbReference type="EMBL" id="KAL3284692.1"/>
    </source>
</evidence>
<evidence type="ECO:0000313" key="2">
    <source>
        <dbReference type="Proteomes" id="UP001516400"/>
    </source>
</evidence>
<evidence type="ECO:0008006" key="3">
    <source>
        <dbReference type="Google" id="ProtNLM"/>
    </source>
</evidence>